<organism evidence="9 10">
    <name type="scientific">Thalassotalea mangrovi</name>
    <dbReference type="NCBI Taxonomy" id="2572245"/>
    <lineage>
        <taxon>Bacteria</taxon>
        <taxon>Pseudomonadati</taxon>
        <taxon>Pseudomonadota</taxon>
        <taxon>Gammaproteobacteria</taxon>
        <taxon>Alteromonadales</taxon>
        <taxon>Colwelliaceae</taxon>
        <taxon>Thalassotalea</taxon>
    </lineage>
</organism>
<dbReference type="GO" id="GO:0006282">
    <property type="term" value="P:regulation of DNA repair"/>
    <property type="evidence" value="ECO:0007669"/>
    <property type="project" value="UniProtKB-UniRule"/>
</dbReference>
<dbReference type="InterPro" id="IPR053924">
    <property type="entry name" value="RecX_HTH_2nd"/>
</dbReference>
<dbReference type="Proteomes" id="UP000307999">
    <property type="component" value="Unassembled WGS sequence"/>
</dbReference>
<sequence>MSEQPAQAINKEVKKAAYNYLARREHSLQELRQKLTLKEYSGDDIELVLEKLVEQDIQSDLRYAQSVIRQRIAKGYGRSYINNELKHKGLASGTIHEALISEPTDWFELAKGVYQKRYGDTAITDQKDKAKRVRFLQSRGFDFEQISAAMTIDEVGQ</sequence>
<feature type="domain" description="RecX second three-helical" evidence="6">
    <location>
        <begin position="59"/>
        <end position="99"/>
    </location>
</feature>
<evidence type="ECO:0000313" key="10">
    <source>
        <dbReference type="Proteomes" id="UP000307999"/>
    </source>
</evidence>
<comment type="subcellular location">
    <subcellularLocation>
        <location evidence="1 5">Cytoplasm</location>
    </subcellularLocation>
</comment>
<dbReference type="InterPro" id="IPR053926">
    <property type="entry name" value="RecX_HTH_1st"/>
</dbReference>
<evidence type="ECO:0000259" key="8">
    <source>
        <dbReference type="Pfam" id="PF21982"/>
    </source>
</evidence>
<dbReference type="PANTHER" id="PTHR33602:SF1">
    <property type="entry name" value="REGULATORY PROTEIN RECX FAMILY PROTEIN"/>
    <property type="match status" value="1"/>
</dbReference>
<dbReference type="Pfam" id="PF21981">
    <property type="entry name" value="RecX_HTH3"/>
    <property type="match status" value="1"/>
</dbReference>
<keyword evidence="10" id="KW-1185">Reference proteome</keyword>
<protein>
    <recommendedName>
        <fullName evidence="3 5">Regulatory protein RecX</fullName>
    </recommendedName>
</protein>
<evidence type="ECO:0000256" key="5">
    <source>
        <dbReference type="HAMAP-Rule" id="MF_01114"/>
    </source>
</evidence>
<dbReference type="AlphaFoldDB" id="A0A4U1B3W4"/>
<proteinExistence type="inferred from homology"/>
<evidence type="ECO:0000313" key="9">
    <source>
        <dbReference type="EMBL" id="TKB44645.1"/>
    </source>
</evidence>
<reference evidence="9 10" key="1">
    <citation type="submission" date="2019-04" db="EMBL/GenBank/DDBJ databases">
        <title>Thalassotalea guangxiensis sp. nov., isolated from sediment of the coastal wetland.</title>
        <authorList>
            <person name="Zheng S."/>
            <person name="Zhang D."/>
        </authorList>
    </citation>
    <scope>NUCLEOTIDE SEQUENCE [LARGE SCALE GENOMIC DNA]</scope>
    <source>
        <strain evidence="9 10">ZS-4</strain>
    </source>
</reference>
<evidence type="ECO:0000256" key="3">
    <source>
        <dbReference type="ARBA" id="ARBA00018111"/>
    </source>
</evidence>
<keyword evidence="4 5" id="KW-0963">Cytoplasm</keyword>
<dbReference type="InterPro" id="IPR053925">
    <property type="entry name" value="RecX_HTH_3rd"/>
</dbReference>
<dbReference type="InterPro" id="IPR003783">
    <property type="entry name" value="Regulatory_RecX"/>
</dbReference>
<dbReference type="Pfam" id="PF21982">
    <property type="entry name" value="RecX_HTH1"/>
    <property type="match status" value="1"/>
</dbReference>
<dbReference type="PANTHER" id="PTHR33602">
    <property type="entry name" value="REGULATORY PROTEIN RECX FAMILY PROTEIN"/>
    <property type="match status" value="1"/>
</dbReference>
<evidence type="ECO:0000256" key="4">
    <source>
        <dbReference type="ARBA" id="ARBA00022490"/>
    </source>
</evidence>
<comment type="caution">
    <text evidence="9">The sequence shown here is derived from an EMBL/GenBank/DDBJ whole genome shotgun (WGS) entry which is preliminary data.</text>
</comment>
<evidence type="ECO:0000259" key="7">
    <source>
        <dbReference type="Pfam" id="PF21981"/>
    </source>
</evidence>
<evidence type="ECO:0000256" key="2">
    <source>
        <dbReference type="ARBA" id="ARBA00009695"/>
    </source>
</evidence>
<dbReference type="HAMAP" id="MF_01114">
    <property type="entry name" value="RecX"/>
    <property type="match status" value="1"/>
</dbReference>
<feature type="domain" description="RecX third three-helical" evidence="7">
    <location>
        <begin position="105"/>
        <end position="150"/>
    </location>
</feature>
<name>A0A4U1B3W4_9GAMM</name>
<feature type="domain" description="RecX first three-helical" evidence="8">
    <location>
        <begin position="15"/>
        <end position="52"/>
    </location>
</feature>
<dbReference type="OrthoDB" id="7066780at2"/>
<evidence type="ECO:0000259" key="6">
    <source>
        <dbReference type="Pfam" id="PF02631"/>
    </source>
</evidence>
<evidence type="ECO:0000256" key="1">
    <source>
        <dbReference type="ARBA" id="ARBA00004496"/>
    </source>
</evidence>
<dbReference type="GO" id="GO:0005737">
    <property type="term" value="C:cytoplasm"/>
    <property type="evidence" value="ECO:0007669"/>
    <property type="project" value="UniProtKB-SubCell"/>
</dbReference>
<dbReference type="InterPro" id="IPR036388">
    <property type="entry name" value="WH-like_DNA-bd_sf"/>
</dbReference>
<comment type="similarity">
    <text evidence="2 5">Belongs to the RecX family.</text>
</comment>
<gene>
    <name evidence="5" type="primary">recX</name>
    <name evidence="9" type="ORF">E8M12_10930</name>
</gene>
<dbReference type="Pfam" id="PF02631">
    <property type="entry name" value="RecX_HTH2"/>
    <property type="match status" value="1"/>
</dbReference>
<comment type="function">
    <text evidence="5">Modulates RecA activity.</text>
</comment>
<dbReference type="EMBL" id="SWDB01000027">
    <property type="protein sequence ID" value="TKB44645.1"/>
    <property type="molecule type" value="Genomic_DNA"/>
</dbReference>
<dbReference type="RefSeq" id="WP_136736179.1">
    <property type="nucleotide sequence ID" value="NZ_SWDB01000027.1"/>
</dbReference>
<accession>A0A4U1B3W4</accession>
<dbReference type="Gene3D" id="1.10.10.10">
    <property type="entry name" value="Winged helix-like DNA-binding domain superfamily/Winged helix DNA-binding domain"/>
    <property type="match status" value="3"/>
</dbReference>